<feature type="region of interest" description="Disordered" evidence="1">
    <location>
        <begin position="1"/>
        <end position="37"/>
    </location>
</feature>
<dbReference type="Proteomes" id="UP000245469">
    <property type="component" value="Unassembled WGS sequence"/>
</dbReference>
<name>A0A315ZQA4_9ACTN</name>
<protein>
    <submittedName>
        <fullName evidence="2">Uncharacterized protein</fullName>
    </submittedName>
</protein>
<organism evidence="2 3">
    <name type="scientific">Quadrisphaera granulorum</name>
    <dbReference type="NCBI Taxonomy" id="317664"/>
    <lineage>
        <taxon>Bacteria</taxon>
        <taxon>Bacillati</taxon>
        <taxon>Actinomycetota</taxon>
        <taxon>Actinomycetes</taxon>
        <taxon>Kineosporiales</taxon>
        <taxon>Kineosporiaceae</taxon>
        <taxon>Quadrisphaera</taxon>
    </lineage>
</organism>
<dbReference type="AlphaFoldDB" id="A0A315ZQA4"/>
<reference evidence="2 3" key="1">
    <citation type="submission" date="2018-03" db="EMBL/GenBank/DDBJ databases">
        <title>Genomic Encyclopedia of Archaeal and Bacterial Type Strains, Phase II (KMG-II): from individual species to whole genera.</title>
        <authorList>
            <person name="Goeker M."/>
        </authorList>
    </citation>
    <scope>NUCLEOTIDE SEQUENCE [LARGE SCALE GENOMIC DNA]</scope>
    <source>
        <strain evidence="2 3">DSM 44889</strain>
    </source>
</reference>
<evidence type="ECO:0000256" key="1">
    <source>
        <dbReference type="SAM" id="MobiDB-lite"/>
    </source>
</evidence>
<evidence type="ECO:0000313" key="2">
    <source>
        <dbReference type="EMBL" id="PWJ47706.1"/>
    </source>
</evidence>
<proteinExistence type="predicted"/>
<gene>
    <name evidence="2" type="ORF">BXY45_1359</name>
</gene>
<sequence length="135" mass="14284">MSVSATGGAGRPLPSAAHHRHDKRQDQEPAEFPALSNPDSAAQYLTADDRAQLQAKAGLEVTADGEVGTSASLSPNDTFAAFQLARKLAEERAQGTVTGTVSPHHLRDLATRYGFSPRALERFSDGGEEGLDVRA</sequence>
<dbReference type="RefSeq" id="WP_109776278.1">
    <property type="nucleotide sequence ID" value="NZ_QGDQ01000035.1"/>
</dbReference>
<evidence type="ECO:0000313" key="3">
    <source>
        <dbReference type="Proteomes" id="UP000245469"/>
    </source>
</evidence>
<keyword evidence="3" id="KW-1185">Reference proteome</keyword>
<accession>A0A315ZQA4</accession>
<dbReference type="EMBL" id="QGDQ01000035">
    <property type="protein sequence ID" value="PWJ47706.1"/>
    <property type="molecule type" value="Genomic_DNA"/>
</dbReference>
<comment type="caution">
    <text evidence="2">The sequence shown here is derived from an EMBL/GenBank/DDBJ whole genome shotgun (WGS) entry which is preliminary data.</text>
</comment>